<comment type="caution">
    <text evidence="2">The sequence shown here is derived from an EMBL/GenBank/DDBJ whole genome shotgun (WGS) entry which is preliminary data.</text>
</comment>
<evidence type="ECO:0000313" key="2">
    <source>
        <dbReference type="EMBL" id="KAG8376624.1"/>
    </source>
</evidence>
<accession>A0AAV6X916</accession>
<proteinExistence type="predicted"/>
<name>A0AAV6X916_9LAMI</name>
<feature type="region of interest" description="Disordered" evidence="1">
    <location>
        <begin position="104"/>
        <end position="124"/>
    </location>
</feature>
<evidence type="ECO:0000313" key="3">
    <source>
        <dbReference type="Proteomes" id="UP000826271"/>
    </source>
</evidence>
<reference evidence="2" key="1">
    <citation type="submission" date="2019-10" db="EMBL/GenBank/DDBJ databases">
        <authorList>
            <person name="Zhang R."/>
            <person name="Pan Y."/>
            <person name="Wang J."/>
            <person name="Ma R."/>
            <person name="Yu S."/>
        </authorList>
    </citation>
    <scope>NUCLEOTIDE SEQUENCE</scope>
    <source>
        <strain evidence="2">LA-IB0</strain>
        <tissue evidence="2">Leaf</tissue>
    </source>
</reference>
<dbReference type="Proteomes" id="UP000826271">
    <property type="component" value="Unassembled WGS sequence"/>
</dbReference>
<organism evidence="2 3">
    <name type="scientific">Buddleja alternifolia</name>
    <dbReference type="NCBI Taxonomy" id="168488"/>
    <lineage>
        <taxon>Eukaryota</taxon>
        <taxon>Viridiplantae</taxon>
        <taxon>Streptophyta</taxon>
        <taxon>Embryophyta</taxon>
        <taxon>Tracheophyta</taxon>
        <taxon>Spermatophyta</taxon>
        <taxon>Magnoliopsida</taxon>
        <taxon>eudicotyledons</taxon>
        <taxon>Gunneridae</taxon>
        <taxon>Pentapetalae</taxon>
        <taxon>asterids</taxon>
        <taxon>lamiids</taxon>
        <taxon>Lamiales</taxon>
        <taxon>Scrophulariaceae</taxon>
        <taxon>Buddlejeae</taxon>
        <taxon>Buddleja</taxon>
    </lineage>
</organism>
<dbReference type="Gene3D" id="3.40.50.2000">
    <property type="entry name" value="Glycogen Phosphorylase B"/>
    <property type="match status" value="1"/>
</dbReference>
<keyword evidence="3" id="KW-1185">Reference proteome</keyword>
<dbReference type="EMBL" id="WHWC01000009">
    <property type="protein sequence ID" value="KAG8376624.1"/>
    <property type="molecule type" value="Genomic_DNA"/>
</dbReference>
<sequence>MKLFLRQSLSLSVDYPIISSSLNSSFQGVLIQVPWMYNFHEQVRKTESQAYGVVVNTFEELENRYVDEFRKVKGGVKGVIHLGEEEKPEMKVSRERIRRAIERVMDEGKEGKGHKSLEKWQRDQ</sequence>
<dbReference type="AlphaFoldDB" id="A0AAV6X916"/>
<evidence type="ECO:0000256" key="1">
    <source>
        <dbReference type="SAM" id="MobiDB-lite"/>
    </source>
</evidence>
<protein>
    <submittedName>
        <fullName evidence="2">Uncharacterized protein</fullName>
    </submittedName>
</protein>
<gene>
    <name evidence="2" type="ORF">BUALT_Bualt09G0082800</name>
</gene>